<dbReference type="AlphaFoldDB" id="A0AA89BTK1"/>
<name>A0AA89BTK1_PINIB</name>
<feature type="transmembrane region" description="Helical" evidence="6">
    <location>
        <begin position="12"/>
        <end position="34"/>
    </location>
</feature>
<proteinExistence type="predicted"/>
<feature type="transmembrane region" description="Helical" evidence="6">
    <location>
        <begin position="46"/>
        <end position="64"/>
    </location>
</feature>
<organism evidence="7 8">
    <name type="scientific">Pinctada imbricata</name>
    <name type="common">Atlantic pearl-oyster</name>
    <name type="synonym">Pinctada martensii</name>
    <dbReference type="NCBI Taxonomy" id="66713"/>
    <lineage>
        <taxon>Eukaryota</taxon>
        <taxon>Metazoa</taxon>
        <taxon>Spiralia</taxon>
        <taxon>Lophotrochozoa</taxon>
        <taxon>Mollusca</taxon>
        <taxon>Bivalvia</taxon>
        <taxon>Autobranchia</taxon>
        <taxon>Pteriomorphia</taxon>
        <taxon>Pterioida</taxon>
        <taxon>Pterioidea</taxon>
        <taxon>Pteriidae</taxon>
        <taxon>Pinctada</taxon>
    </lineage>
</organism>
<evidence type="ECO:0000256" key="6">
    <source>
        <dbReference type="SAM" id="Phobius"/>
    </source>
</evidence>
<dbReference type="GO" id="GO:0016020">
    <property type="term" value="C:membrane"/>
    <property type="evidence" value="ECO:0007669"/>
    <property type="project" value="UniProtKB-SubCell"/>
</dbReference>
<dbReference type="PANTHER" id="PTHR13628">
    <property type="entry name" value="TRANSMEMBRANE PROTEIN 267"/>
    <property type="match status" value="1"/>
</dbReference>
<accession>A0AA89BTK1</accession>
<sequence length="208" mass="23745">METSSQDDGVSLCYNILILVTCLIGDVLLSRDIVPNNHLRAVLDNLTHGLIGFWSWAVVVGLRTRTDFLQCFLAFILASVIDVDHFLAAKSLRLQDALSLPSRPFFHASTVILPLTIALWTIGEVSRDNRFHILSLMFFTSWTSHHIRDAHRRGLWFPPFGETPPLRKNLYLCLLICIPLVVKVLNQYGLTRARRRQIHIDRSDILFA</sequence>
<evidence type="ECO:0000256" key="2">
    <source>
        <dbReference type="ARBA" id="ARBA00013977"/>
    </source>
</evidence>
<evidence type="ECO:0000256" key="1">
    <source>
        <dbReference type="ARBA" id="ARBA00004141"/>
    </source>
</evidence>
<dbReference type="Proteomes" id="UP001186944">
    <property type="component" value="Unassembled WGS sequence"/>
</dbReference>
<comment type="subcellular location">
    <subcellularLocation>
        <location evidence="1">Membrane</location>
        <topology evidence="1">Multi-pass membrane protein</topology>
    </subcellularLocation>
</comment>
<evidence type="ECO:0000256" key="3">
    <source>
        <dbReference type="ARBA" id="ARBA00022692"/>
    </source>
</evidence>
<evidence type="ECO:0000313" key="7">
    <source>
        <dbReference type="EMBL" id="KAK3095295.1"/>
    </source>
</evidence>
<reference evidence="7" key="1">
    <citation type="submission" date="2019-08" db="EMBL/GenBank/DDBJ databases">
        <title>The improved chromosome-level genome for the pearl oyster Pinctada fucata martensii using PacBio sequencing and Hi-C.</title>
        <authorList>
            <person name="Zheng Z."/>
        </authorList>
    </citation>
    <scope>NUCLEOTIDE SEQUENCE</scope>
    <source>
        <strain evidence="7">ZZ-2019</strain>
        <tissue evidence="7">Adductor muscle</tissue>
    </source>
</reference>
<feature type="transmembrane region" description="Helical" evidence="6">
    <location>
        <begin position="104"/>
        <end position="122"/>
    </location>
</feature>
<comment type="caution">
    <text evidence="7">The sequence shown here is derived from an EMBL/GenBank/DDBJ whole genome shotgun (WGS) entry which is preliminary data.</text>
</comment>
<protein>
    <recommendedName>
        <fullName evidence="2">Transmembrane protein 267</fullName>
    </recommendedName>
</protein>
<dbReference type="PANTHER" id="PTHR13628:SF1">
    <property type="entry name" value="TRANSMEMBRANE PROTEIN 267"/>
    <property type="match status" value="1"/>
</dbReference>
<keyword evidence="8" id="KW-1185">Reference proteome</keyword>
<keyword evidence="4 6" id="KW-1133">Transmembrane helix</keyword>
<evidence type="ECO:0000256" key="5">
    <source>
        <dbReference type="ARBA" id="ARBA00023136"/>
    </source>
</evidence>
<dbReference type="InterPro" id="IPR026572">
    <property type="entry name" value="TMEM267"/>
</dbReference>
<gene>
    <name evidence="7" type="ORF">FSP39_012920</name>
</gene>
<feature type="transmembrane region" description="Helical" evidence="6">
    <location>
        <begin position="71"/>
        <end position="92"/>
    </location>
</feature>
<dbReference type="EMBL" id="VSWD01000008">
    <property type="protein sequence ID" value="KAK3095295.1"/>
    <property type="molecule type" value="Genomic_DNA"/>
</dbReference>
<evidence type="ECO:0000313" key="8">
    <source>
        <dbReference type="Proteomes" id="UP001186944"/>
    </source>
</evidence>
<evidence type="ECO:0000256" key="4">
    <source>
        <dbReference type="ARBA" id="ARBA00022989"/>
    </source>
</evidence>
<keyword evidence="5 6" id="KW-0472">Membrane</keyword>
<keyword evidence="3 6" id="KW-0812">Transmembrane</keyword>